<reference evidence="2 3" key="2">
    <citation type="submission" date="2016-08" db="EMBL/GenBank/DDBJ databases">
        <title>Pervasive Adenine N6-methylation of Active Genes in Fungi.</title>
        <authorList>
            <consortium name="DOE Joint Genome Institute"/>
            <person name="Mondo S.J."/>
            <person name="Dannebaum R.O."/>
            <person name="Kuo R.C."/>
            <person name="Labutti K."/>
            <person name="Haridas S."/>
            <person name="Kuo A."/>
            <person name="Salamov A."/>
            <person name="Ahrendt S.R."/>
            <person name="Lipzen A."/>
            <person name="Sullivan W."/>
            <person name="Andreopoulos W.B."/>
            <person name="Clum A."/>
            <person name="Lindquist E."/>
            <person name="Daum C."/>
            <person name="Ramamoorthy G.K."/>
            <person name="Gryganskyi A."/>
            <person name="Culley D."/>
            <person name="Magnuson J.K."/>
            <person name="James T.Y."/>
            <person name="O'Malley M.A."/>
            <person name="Stajich J.E."/>
            <person name="Spatafora J.W."/>
            <person name="Visel A."/>
            <person name="Grigoriev I.V."/>
        </authorList>
    </citation>
    <scope>NUCLEOTIDE SEQUENCE [LARGE SCALE GENOMIC DNA]</scope>
    <source>
        <strain evidence="3">finn</strain>
    </source>
</reference>
<comment type="caution">
    <text evidence="2">The sequence shown here is derived from an EMBL/GenBank/DDBJ whole genome shotgun (WGS) entry which is preliminary data.</text>
</comment>
<feature type="compositionally biased region" description="Polar residues" evidence="1">
    <location>
        <begin position="72"/>
        <end position="93"/>
    </location>
</feature>
<feature type="compositionally biased region" description="Polar residues" evidence="1">
    <location>
        <begin position="286"/>
        <end position="296"/>
    </location>
</feature>
<evidence type="ECO:0000256" key="1">
    <source>
        <dbReference type="SAM" id="MobiDB-lite"/>
    </source>
</evidence>
<gene>
    <name evidence="2" type="ORF">BCR36DRAFT_289676</name>
</gene>
<evidence type="ECO:0000313" key="2">
    <source>
        <dbReference type="EMBL" id="ORX50729.1"/>
    </source>
</evidence>
<dbReference type="AlphaFoldDB" id="A0A1Y1V9S8"/>
<dbReference type="Proteomes" id="UP000193719">
    <property type="component" value="Unassembled WGS sequence"/>
</dbReference>
<dbReference type="EMBL" id="MCFH01000020">
    <property type="protein sequence ID" value="ORX50729.1"/>
    <property type="molecule type" value="Genomic_DNA"/>
</dbReference>
<sequence>MNPSNKLKLHLSTISQQINNRPRENSKTSSRAPSIKVPEKLQNYEFDDGDSGNLPLSYRDDYENMMNNYYNTSPKSNPYKTSSKPSSKFNSPIASPEIYSKSYNSNNEIGSPRSDRRSKRINNKKRYSDDESNEDEYSYRNSRRAPSRKSKYEEEEEDIFMYENDVDDYRSRKSSPTNSHNRKAFNEDDFDEDESDITFSESSDSFSSSEDDSSEASESETDDDNLPLRNTKAKPSGIRGRNRHYKKFNKLETSSYKEEKSPIKSSKSTSRKSLTPKMEKKKKTLSIPTQKYSQPSPGIKSPKENIYEDTAKENFLARSKKDFTSDFAEASVKKVRII</sequence>
<feature type="compositionally biased region" description="Acidic residues" evidence="1">
    <location>
        <begin position="153"/>
        <end position="166"/>
    </location>
</feature>
<accession>A0A1Y1V9S8</accession>
<feature type="region of interest" description="Disordered" evidence="1">
    <location>
        <begin position="15"/>
        <end position="306"/>
    </location>
</feature>
<proteinExistence type="predicted"/>
<feature type="compositionally biased region" description="Acidic residues" evidence="1">
    <location>
        <begin position="187"/>
        <end position="196"/>
    </location>
</feature>
<keyword evidence="3" id="KW-1185">Reference proteome</keyword>
<protein>
    <submittedName>
        <fullName evidence="2">Uncharacterized protein</fullName>
    </submittedName>
</protein>
<evidence type="ECO:0000313" key="3">
    <source>
        <dbReference type="Proteomes" id="UP000193719"/>
    </source>
</evidence>
<feature type="compositionally biased region" description="Low complexity" evidence="1">
    <location>
        <begin position="197"/>
        <end position="208"/>
    </location>
</feature>
<reference evidence="2 3" key="1">
    <citation type="submission" date="2016-08" db="EMBL/GenBank/DDBJ databases">
        <title>Genomes of anaerobic fungi encode conserved fungal cellulosomes for biomass hydrolysis.</title>
        <authorList>
            <consortium name="DOE Joint Genome Institute"/>
            <person name="Haitjema C.H."/>
            <person name="Gilmore S.P."/>
            <person name="Henske J.K."/>
            <person name="Solomon K.V."/>
            <person name="De Groot R."/>
            <person name="Kuo A."/>
            <person name="Mondo S.J."/>
            <person name="Salamov A.A."/>
            <person name="Labutti K."/>
            <person name="Zhao Z."/>
            <person name="Chiniquy J."/>
            <person name="Barry K."/>
            <person name="Brewer H.M."/>
            <person name="Purvine S.O."/>
            <person name="Wright A.T."/>
            <person name="Boxma B."/>
            <person name="Van Alen T."/>
            <person name="Hackstein J.H."/>
            <person name="Baker S.E."/>
            <person name="Grigoriev I.V."/>
            <person name="O'Malley M.A."/>
        </authorList>
    </citation>
    <scope>NUCLEOTIDE SEQUENCE [LARGE SCALE GENOMIC DNA]</scope>
    <source>
        <strain evidence="3">finn</strain>
    </source>
</reference>
<organism evidence="2 3">
    <name type="scientific">Piromyces finnis</name>
    <dbReference type="NCBI Taxonomy" id="1754191"/>
    <lineage>
        <taxon>Eukaryota</taxon>
        <taxon>Fungi</taxon>
        <taxon>Fungi incertae sedis</taxon>
        <taxon>Chytridiomycota</taxon>
        <taxon>Chytridiomycota incertae sedis</taxon>
        <taxon>Neocallimastigomycetes</taxon>
        <taxon>Neocallimastigales</taxon>
        <taxon>Neocallimastigaceae</taxon>
        <taxon>Piromyces</taxon>
    </lineage>
</organism>
<dbReference type="OrthoDB" id="10532976at2759"/>
<feature type="compositionally biased region" description="Basic residues" evidence="1">
    <location>
        <begin position="116"/>
        <end position="125"/>
    </location>
</feature>
<dbReference type="STRING" id="1754191.A0A1Y1V9S8"/>
<feature type="compositionally biased region" description="Acidic residues" evidence="1">
    <location>
        <begin position="209"/>
        <end position="225"/>
    </location>
</feature>
<name>A0A1Y1V9S8_9FUNG</name>
<feature type="compositionally biased region" description="Low complexity" evidence="1">
    <location>
        <begin position="263"/>
        <end position="276"/>
    </location>
</feature>